<keyword evidence="2" id="KW-1185">Reference proteome</keyword>
<evidence type="ECO:0000313" key="1">
    <source>
        <dbReference type="EMBL" id="MFC5731126.1"/>
    </source>
</evidence>
<evidence type="ECO:0000313" key="2">
    <source>
        <dbReference type="Proteomes" id="UP001596072"/>
    </source>
</evidence>
<reference evidence="2" key="1">
    <citation type="journal article" date="2019" name="Int. J. Syst. Evol. Microbiol.">
        <title>The Global Catalogue of Microorganisms (GCM) 10K type strain sequencing project: providing services to taxonomists for standard genome sequencing and annotation.</title>
        <authorList>
            <consortium name="The Broad Institute Genomics Platform"/>
            <consortium name="The Broad Institute Genome Sequencing Center for Infectious Disease"/>
            <person name="Wu L."/>
            <person name="Ma J."/>
        </authorList>
    </citation>
    <scope>NUCLEOTIDE SEQUENCE [LARGE SCALE GENOMIC DNA]</scope>
    <source>
        <strain evidence="2">YIM 94188</strain>
    </source>
</reference>
<dbReference type="RefSeq" id="WP_168798280.1">
    <property type="nucleotide sequence ID" value="NZ_JBHSNS010000012.1"/>
</dbReference>
<protein>
    <submittedName>
        <fullName evidence="1">Uncharacterized protein</fullName>
    </submittedName>
</protein>
<dbReference type="EMBL" id="JBHSNS010000012">
    <property type="protein sequence ID" value="MFC5731126.1"/>
    <property type="molecule type" value="Genomic_DNA"/>
</dbReference>
<organism evidence="1 2">
    <name type="scientific">Nocardioides vastitatis</name>
    <dbReference type="NCBI Taxonomy" id="2568655"/>
    <lineage>
        <taxon>Bacteria</taxon>
        <taxon>Bacillati</taxon>
        <taxon>Actinomycetota</taxon>
        <taxon>Actinomycetes</taxon>
        <taxon>Propionibacteriales</taxon>
        <taxon>Nocardioidaceae</taxon>
        <taxon>Nocardioides</taxon>
    </lineage>
</organism>
<dbReference type="Proteomes" id="UP001596072">
    <property type="component" value="Unassembled WGS sequence"/>
</dbReference>
<comment type="caution">
    <text evidence="1">The sequence shown here is derived from an EMBL/GenBank/DDBJ whole genome shotgun (WGS) entry which is preliminary data.</text>
</comment>
<sequence>MWNTALEPTNRISHDMPCPRCGHGIHVYLGCGDGCDCPPAEMPGSAVA</sequence>
<gene>
    <name evidence="1" type="ORF">ACFPQB_19600</name>
</gene>
<name>A0ABW0ZJR7_9ACTN</name>
<proteinExistence type="predicted"/>
<accession>A0ABW0ZJR7</accession>